<dbReference type="AlphaFoldDB" id="A0A7Z2GEB5"/>
<evidence type="ECO:0008006" key="3">
    <source>
        <dbReference type="Google" id="ProtNLM"/>
    </source>
</evidence>
<dbReference type="Proteomes" id="UP000434209">
    <property type="component" value="Chromosome 4"/>
</dbReference>
<evidence type="ECO:0000313" key="2">
    <source>
        <dbReference type="Proteomes" id="UP000434209"/>
    </source>
</evidence>
<name>A0A7Z2GEB5_9BURK</name>
<protein>
    <recommendedName>
        <fullName evidence="3">LysR substrate binding domain-containing protein</fullName>
    </recommendedName>
</protein>
<dbReference type="KEGG" id="pacp:FAZ97_30350"/>
<sequence>MLIDPETRKKTVDAIDLHEGGRKVSVSPMSSMEGNEVLLRAAALNGTGIATLPETMVREDIDMGHLVHVLPECTTSAARAIIQSLRGRYVSRIAQLDIRWQYCL</sequence>
<evidence type="ECO:0000313" key="1">
    <source>
        <dbReference type="EMBL" id="QGZ60150.1"/>
    </source>
</evidence>
<reference evidence="1 2" key="1">
    <citation type="submission" date="2019-12" db="EMBL/GenBank/DDBJ databases">
        <title>Paraburkholderia acidiphila 7Q-K02 sp. nov and Paraburkholderia acidisoli DHF22 sp. nov., two strains isolated from forest soil.</title>
        <authorList>
            <person name="Gao Z."/>
            <person name="Qiu L."/>
        </authorList>
    </citation>
    <scope>NUCLEOTIDE SEQUENCE [LARGE SCALE GENOMIC DNA]</scope>
    <source>
        <strain evidence="1 2">7Q-K02</strain>
    </source>
</reference>
<accession>A0A7Z2GEB5</accession>
<dbReference type="OrthoDB" id="9073448at2"/>
<dbReference type="Gene3D" id="3.40.190.10">
    <property type="entry name" value="Periplasmic binding protein-like II"/>
    <property type="match status" value="1"/>
</dbReference>
<dbReference type="SUPFAM" id="SSF53850">
    <property type="entry name" value="Periplasmic binding protein-like II"/>
    <property type="match status" value="1"/>
</dbReference>
<gene>
    <name evidence="1" type="ORF">FAZ97_30350</name>
</gene>
<organism evidence="1 2">
    <name type="scientific">Paraburkholderia acidiphila</name>
    <dbReference type="NCBI Taxonomy" id="2571747"/>
    <lineage>
        <taxon>Bacteria</taxon>
        <taxon>Pseudomonadati</taxon>
        <taxon>Pseudomonadota</taxon>
        <taxon>Betaproteobacteria</taxon>
        <taxon>Burkholderiales</taxon>
        <taxon>Burkholderiaceae</taxon>
        <taxon>Paraburkholderia</taxon>
    </lineage>
</organism>
<dbReference type="EMBL" id="CP046912">
    <property type="protein sequence ID" value="QGZ60150.1"/>
    <property type="molecule type" value="Genomic_DNA"/>
</dbReference>
<proteinExistence type="predicted"/>
<keyword evidence="2" id="KW-1185">Reference proteome</keyword>